<protein>
    <submittedName>
        <fullName evidence="1">Uncharacterized protein</fullName>
    </submittedName>
</protein>
<reference evidence="1" key="1">
    <citation type="submission" date="2014-09" db="EMBL/GenBank/DDBJ databases">
        <authorList>
            <person name="Magalhaes I.L.F."/>
            <person name="Oliveira U."/>
            <person name="Santos F.R."/>
            <person name="Vidigal T.H.D.A."/>
            <person name="Brescovit A.D."/>
            <person name="Santos A.J."/>
        </authorList>
    </citation>
    <scope>NUCLEOTIDE SEQUENCE</scope>
    <source>
        <tissue evidence="1">Shoot tissue taken approximately 20 cm above the soil surface</tissue>
    </source>
</reference>
<reference evidence="1" key="2">
    <citation type="journal article" date="2015" name="Data Brief">
        <title>Shoot transcriptome of the giant reed, Arundo donax.</title>
        <authorList>
            <person name="Barrero R.A."/>
            <person name="Guerrero F.D."/>
            <person name="Moolhuijzen P."/>
            <person name="Goolsby J.A."/>
            <person name="Tidwell J."/>
            <person name="Bellgard S.E."/>
            <person name="Bellgard M.I."/>
        </authorList>
    </citation>
    <scope>NUCLEOTIDE SEQUENCE</scope>
    <source>
        <tissue evidence="1">Shoot tissue taken approximately 20 cm above the soil surface</tissue>
    </source>
</reference>
<organism evidence="1">
    <name type="scientific">Arundo donax</name>
    <name type="common">Giant reed</name>
    <name type="synonym">Donax arundinaceus</name>
    <dbReference type="NCBI Taxonomy" id="35708"/>
    <lineage>
        <taxon>Eukaryota</taxon>
        <taxon>Viridiplantae</taxon>
        <taxon>Streptophyta</taxon>
        <taxon>Embryophyta</taxon>
        <taxon>Tracheophyta</taxon>
        <taxon>Spermatophyta</taxon>
        <taxon>Magnoliopsida</taxon>
        <taxon>Liliopsida</taxon>
        <taxon>Poales</taxon>
        <taxon>Poaceae</taxon>
        <taxon>PACMAD clade</taxon>
        <taxon>Arundinoideae</taxon>
        <taxon>Arundineae</taxon>
        <taxon>Arundo</taxon>
    </lineage>
</organism>
<sequence>MENIGTNQIH</sequence>
<dbReference type="EMBL" id="GBRH01240044">
    <property type="protein sequence ID" value="JAD57851.1"/>
    <property type="molecule type" value="Transcribed_RNA"/>
</dbReference>
<proteinExistence type="predicted"/>
<evidence type="ECO:0000313" key="1">
    <source>
        <dbReference type="EMBL" id="JAD57851.1"/>
    </source>
</evidence>
<accession>A0A0A9B391</accession>
<name>A0A0A9B391_ARUDO</name>